<accession>A0ABQ3YGI9</accession>
<keyword evidence="2" id="KW-0812">Transmembrane</keyword>
<dbReference type="EMBL" id="BOMI01000160">
    <property type="protein sequence ID" value="GID79131.1"/>
    <property type="molecule type" value="Genomic_DNA"/>
</dbReference>
<evidence type="ECO:0000256" key="2">
    <source>
        <dbReference type="SAM" id="Phobius"/>
    </source>
</evidence>
<keyword evidence="4" id="KW-1185">Reference proteome</keyword>
<gene>
    <name evidence="3" type="ORF">Ade02nite_77720</name>
</gene>
<feature type="transmembrane region" description="Helical" evidence="2">
    <location>
        <begin position="12"/>
        <end position="36"/>
    </location>
</feature>
<name>A0ABQ3YGI9_9ACTN</name>
<reference evidence="3 4" key="1">
    <citation type="submission" date="2021-01" db="EMBL/GenBank/DDBJ databases">
        <title>Whole genome shotgun sequence of Actinoplanes deccanensis NBRC 13994.</title>
        <authorList>
            <person name="Komaki H."/>
            <person name="Tamura T."/>
        </authorList>
    </citation>
    <scope>NUCLEOTIDE SEQUENCE [LARGE SCALE GENOMIC DNA]</scope>
    <source>
        <strain evidence="3 4">NBRC 13994</strain>
    </source>
</reference>
<keyword evidence="2" id="KW-0472">Membrane</keyword>
<protein>
    <submittedName>
        <fullName evidence="3">Uncharacterized protein</fullName>
    </submittedName>
</protein>
<feature type="region of interest" description="Disordered" evidence="1">
    <location>
        <begin position="213"/>
        <end position="320"/>
    </location>
</feature>
<dbReference type="Proteomes" id="UP000609879">
    <property type="component" value="Unassembled WGS sequence"/>
</dbReference>
<dbReference type="RefSeq" id="WP_203774943.1">
    <property type="nucleotide sequence ID" value="NZ_BAAABO010000057.1"/>
</dbReference>
<keyword evidence="2" id="KW-1133">Transmembrane helix</keyword>
<evidence type="ECO:0000256" key="1">
    <source>
        <dbReference type="SAM" id="MobiDB-lite"/>
    </source>
</evidence>
<feature type="compositionally biased region" description="Low complexity" evidence="1">
    <location>
        <begin position="302"/>
        <end position="320"/>
    </location>
</feature>
<sequence>MGPAQRVRFSGASYARVAVACAAVTAVAVLVGALWLNRREAAPAGDPSDVVRVGVVQGQTVPGYLGSSRTELRALADPSAPASGDTWALVSLSEYVPAGRLADLFDGTAVAQVYARVPVPEQHTQVVRIPVYRLPADVLTGMLDAALLRDQEKASYEQLAARLPATEARARQAYAVAARTAAVEAAAYRSGCSCVFAAVVRGAPAALQGVAARSGVRAVDPAPEVRSLDRTEFRPPLPEQTGTVPPSSAPAVPTASVGIASPASAPIRSSPGAAVTSDSSRVSPDPSDPSVSASEDLSAVPSASDATAAHGATSASAAAP</sequence>
<comment type="caution">
    <text evidence="3">The sequence shown here is derived from an EMBL/GenBank/DDBJ whole genome shotgun (WGS) entry which is preliminary data.</text>
</comment>
<proteinExistence type="predicted"/>
<evidence type="ECO:0000313" key="4">
    <source>
        <dbReference type="Proteomes" id="UP000609879"/>
    </source>
</evidence>
<organism evidence="3 4">
    <name type="scientific">Paractinoplanes deccanensis</name>
    <dbReference type="NCBI Taxonomy" id="113561"/>
    <lineage>
        <taxon>Bacteria</taxon>
        <taxon>Bacillati</taxon>
        <taxon>Actinomycetota</taxon>
        <taxon>Actinomycetes</taxon>
        <taxon>Micromonosporales</taxon>
        <taxon>Micromonosporaceae</taxon>
        <taxon>Paractinoplanes</taxon>
    </lineage>
</organism>
<evidence type="ECO:0000313" key="3">
    <source>
        <dbReference type="EMBL" id="GID79131.1"/>
    </source>
</evidence>
<feature type="compositionally biased region" description="Low complexity" evidence="1">
    <location>
        <begin position="243"/>
        <end position="294"/>
    </location>
</feature>